<name>A0A7W7ZJE3_9BACT</name>
<evidence type="ECO:0000313" key="2">
    <source>
        <dbReference type="EMBL" id="MBB5061029.1"/>
    </source>
</evidence>
<dbReference type="EMBL" id="JACHIP010000025">
    <property type="protein sequence ID" value="MBB5061029.1"/>
    <property type="molecule type" value="Genomic_DNA"/>
</dbReference>
<evidence type="ECO:0000256" key="1">
    <source>
        <dbReference type="SAM" id="MobiDB-lite"/>
    </source>
</evidence>
<dbReference type="AlphaFoldDB" id="A0A7W7ZJE3"/>
<gene>
    <name evidence="2" type="ORF">HDF16_005765</name>
</gene>
<dbReference type="RefSeq" id="WP_281383580.1">
    <property type="nucleotide sequence ID" value="NZ_JACHIP010000025.1"/>
</dbReference>
<proteinExistence type="predicted"/>
<reference evidence="2 3" key="1">
    <citation type="submission" date="2020-08" db="EMBL/GenBank/DDBJ databases">
        <title>Genomic Encyclopedia of Type Strains, Phase IV (KMG-V): Genome sequencing to study the core and pangenomes of soil and plant-associated prokaryotes.</title>
        <authorList>
            <person name="Whitman W."/>
        </authorList>
    </citation>
    <scope>NUCLEOTIDE SEQUENCE [LARGE SCALE GENOMIC DNA]</scope>
    <source>
        <strain evidence="2 3">M8UP14</strain>
    </source>
</reference>
<protein>
    <submittedName>
        <fullName evidence="2">Uncharacterized protein</fullName>
    </submittedName>
</protein>
<dbReference type="Proteomes" id="UP000540989">
    <property type="component" value="Unassembled WGS sequence"/>
</dbReference>
<accession>A0A7W7ZJE3</accession>
<comment type="caution">
    <text evidence="2">The sequence shown here is derived from an EMBL/GenBank/DDBJ whole genome shotgun (WGS) entry which is preliminary data.</text>
</comment>
<organism evidence="2 3">
    <name type="scientific">Granulicella aggregans</name>
    <dbReference type="NCBI Taxonomy" id="474949"/>
    <lineage>
        <taxon>Bacteria</taxon>
        <taxon>Pseudomonadati</taxon>
        <taxon>Acidobacteriota</taxon>
        <taxon>Terriglobia</taxon>
        <taxon>Terriglobales</taxon>
        <taxon>Acidobacteriaceae</taxon>
        <taxon>Granulicella</taxon>
    </lineage>
</organism>
<feature type="region of interest" description="Disordered" evidence="1">
    <location>
        <begin position="1"/>
        <end position="44"/>
    </location>
</feature>
<keyword evidence="3" id="KW-1185">Reference proteome</keyword>
<evidence type="ECO:0000313" key="3">
    <source>
        <dbReference type="Proteomes" id="UP000540989"/>
    </source>
</evidence>
<sequence length="44" mass="4661">MKLSAKEPETPKDPKSGKEKYSAKKSKEDEAKAASDLAAEPAAV</sequence>
<feature type="compositionally biased region" description="Basic and acidic residues" evidence="1">
    <location>
        <begin position="1"/>
        <end position="33"/>
    </location>
</feature>